<dbReference type="SMART" id="SM00448">
    <property type="entry name" value="REC"/>
    <property type="match status" value="1"/>
</dbReference>
<dbReference type="InterPro" id="IPR035965">
    <property type="entry name" value="PAS-like_dom_sf"/>
</dbReference>
<evidence type="ECO:0000256" key="3">
    <source>
        <dbReference type="ARBA" id="ARBA00012438"/>
    </source>
</evidence>
<dbReference type="SUPFAM" id="SSF55874">
    <property type="entry name" value="ATPase domain of HSP90 chaperone/DNA topoisomerase II/histidine kinase"/>
    <property type="match status" value="1"/>
</dbReference>
<evidence type="ECO:0000256" key="13">
    <source>
        <dbReference type="ARBA" id="ARBA00023136"/>
    </source>
</evidence>
<feature type="domain" description="Response regulatory" evidence="20">
    <location>
        <begin position="948"/>
        <end position="1066"/>
    </location>
</feature>
<dbReference type="InterPro" id="IPR013656">
    <property type="entry name" value="PAS_4"/>
</dbReference>
<dbReference type="EC" id="2.7.13.3" evidence="3"/>
<dbReference type="GO" id="GO:0000155">
    <property type="term" value="F:phosphorelay sensor kinase activity"/>
    <property type="evidence" value="ECO:0007669"/>
    <property type="project" value="InterPro"/>
</dbReference>
<keyword evidence="12" id="KW-0902">Two-component regulatory system</keyword>
<evidence type="ECO:0000259" key="22">
    <source>
        <dbReference type="PROSITE" id="PS50113"/>
    </source>
</evidence>
<dbReference type="Gene3D" id="1.20.120.160">
    <property type="entry name" value="HPT domain"/>
    <property type="match status" value="1"/>
</dbReference>
<dbReference type="PROSITE" id="PS50112">
    <property type="entry name" value="PAS"/>
    <property type="match status" value="3"/>
</dbReference>
<feature type="domain" description="Histidine kinase" evidence="19">
    <location>
        <begin position="549"/>
        <end position="770"/>
    </location>
</feature>
<evidence type="ECO:0000259" key="21">
    <source>
        <dbReference type="PROSITE" id="PS50112"/>
    </source>
</evidence>
<dbReference type="PROSITE" id="PS50894">
    <property type="entry name" value="HPT"/>
    <property type="match status" value="1"/>
</dbReference>
<gene>
    <name evidence="24" type="primary">barA_5</name>
    <name evidence="24" type="ORF">V22_23430</name>
</gene>
<keyword evidence="25" id="KW-1185">Reference proteome</keyword>
<keyword evidence="5 17" id="KW-0597">Phosphoprotein</keyword>
<name>A0A517T9P9_9PLAN</name>
<dbReference type="PANTHER" id="PTHR45339:SF1">
    <property type="entry name" value="HYBRID SIGNAL TRANSDUCTION HISTIDINE KINASE J"/>
    <property type="match status" value="1"/>
</dbReference>
<dbReference type="SUPFAM" id="SSF47226">
    <property type="entry name" value="Histidine-containing phosphotransfer domain, HPT domain"/>
    <property type="match status" value="1"/>
</dbReference>
<keyword evidence="7" id="KW-0812">Transmembrane</keyword>
<evidence type="ECO:0000256" key="16">
    <source>
        <dbReference type="PROSITE-ProRule" id="PRU00110"/>
    </source>
</evidence>
<dbReference type="CDD" id="cd00088">
    <property type="entry name" value="HPT"/>
    <property type="match status" value="1"/>
</dbReference>
<dbReference type="Pfam" id="PF00512">
    <property type="entry name" value="HisKA"/>
    <property type="match status" value="1"/>
</dbReference>
<evidence type="ECO:0000256" key="14">
    <source>
        <dbReference type="ARBA" id="ARBA00064003"/>
    </source>
</evidence>
<dbReference type="InterPro" id="IPR005467">
    <property type="entry name" value="His_kinase_dom"/>
</dbReference>
<evidence type="ECO:0000256" key="15">
    <source>
        <dbReference type="ARBA" id="ARBA00068150"/>
    </source>
</evidence>
<keyword evidence="10" id="KW-0067">ATP-binding</keyword>
<dbReference type="InterPro" id="IPR000014">
    <property type="entry name" value="PAS"/>
</dbReference>
<dbReference type="SMART" id="SM00387">
    <property type="entry name" value="HATPase_c"/>
    <property type="match status" value="1"/>
</dbReference>
<dbReference type="CDD" id="cd00082">
    <property type="entry name" value="HisKA"/>
    <property type="match status" value="1"/>
</dbReference>
<keyword evidence="9 24" id="KW-0418">Kinase</keyword>
<feature type="domain" description="PAC" evidence="22">
    <location>
        <begin position="356"/>
        <end position="406"/>
    </location>
</feature>
<evidence type="ECO:0000256" key="10">
    <source>
        <dbReference type="ARBA" id="ARBA00022840"/>
    </source>
</evidence>
<keyword evidence="13" id="KW-0472">Membrane</keyword>
<comment type="subunit">
    <text evidence="14">At low DSF concentrations, interacts with RpfF.</text>
</comment>
<dbReference type="SUPFAM" id="SSF55785">
    <property type="entry name" value="PYP-like sensor domain (PAS domain)"/>
    <property type="match status" value="3"/>
</dbReference>
<feature type="domain" description="HPt" evidence="23">
    <location>
        <begin position="1121"/>
        <end position="1218"/>
    </location>
</feature>
<dbReference type="Pfam" id="PF00072">
    <property type="entry name" value="Response_reg"/>
    <property type="match status" value="1"/>
</dbReference>
<evidence type="ECO:0000256" key="2">
    <source>
        <dbReference type="ARBA" id="ARBA00004651"/>
    </source>
</evidence>
<evidence type="ECO:0000256" key="12">
    <source>
        <dbReference type="ARBA" id="ARBA00023012"/>
    </source>
</evidence>
<dbReference type="Proteomes" id="UP000319976">
    <property type="component" value="Chromosome"/>
</dbReference>
<keyword evidence="8" id="KW-0547">Nucleotide-binding</keyword>
<dbReference type="PROSITE" id="PS50109">
    <property type="entry name" value="HIS_KIN"/>
    <property type="match status" value="1"/>
</dbReference>
<dbReference type="CDD" id="cd17546">
    <property type="entry name" value="REC_hyHK_CKI1_RcsC-like"/>
    <property type="match status" value="1"/>
</dbReference>
<keyword evidence="11" id="KW-1133">Transmembrane helix</keyword>
<dbReference type="SUPFAM" id="SSF47384">
    <property type="entry name" value="Homodimeric domain of signal transducing histidine kinase"/>
    <property type="match status" value="1"/>
</dbReference>
<accession>A0A517T9P9</accession>
<dbReference type="Gene3D" id="3.30.565.10">
    <property type="entry name" value="Histidine kinase-like ATPase, C-terminal domain"/>
    <property type="match status" value="1"/>
</dbReference>
<evidence type="ECO:0000256" key="4">
    <source>
        <dbReference type="ARBA" id="ARBA00022475"/>
    </source>
</evidence>
<dbReference type="CDD" id="cd16922">
    <property type="entry name" value="HATPase_EvgS-ArcB-TorS-like"/>
    <property type="match status" value="1"/>
</dbReference>
<dbReference type="Pfam" id="PF08448">
    <property type="entry name" value="PAS_4"/>
    <property type="match status" value="1"/>
</dbReference>
<dbReference type="SMART" id="SM00388">
    <property type="entry name" value="HisKA"/>
    <property type="match status" value="1"/>
</dbReference>
<dbReference type="Gene3D" id="3.30.450.20">
    <property type="entry name" value="PAS domain"/>
    <property type="match status" value="3"/>
</dbReference>
<dbReference type="Gene3D" id="1.10.287.130">
    <property type="match status" value="1"/>
</dbReference>
<dbReference type="PRINTS" id="PR00344">
    <property type="entry name" value="BCTRLSENSOR"/>
</dbReference>
<dbReference type="Pfam" id="PF02518">
    <property type="entry name" value="HATPase_c"/>
    <property type="match status" value="1"/>
</dbReference>
<dbReference type="OrthoDB" id="9762493at2"/>
<dbReference type="InterPro" id="IPR003661">
    <property type="entry name" value="HisK_dim/P_dom"/>
</dbReference>
<dbReference type="PROSITE" id="PS50113">
    <property type="entry name" value="PAC"/>
    <property type="match status" value="1"/>
</dbReference>
<dbReference type="InterPro" id="IPR036097">
    <property type="entry name" value="HisK_dim/P_sf"/>
</dbReference>
<dbReference type="SMART" id="SM00091">
    <property type="entry name" value="PAS"/>
    <property type="match status" value="4"/>
</dbReference>
<dbReference type="InterPro" id="IPR008207">
    <property type="entry name" value="Sig_transdc_His_kin_Hpt_dom"/>
</dbReference>
<evidence type="ECO:0000259" key="23">
    <source>
        <dbReference type="PROSITE" id="PS50894"/>
    </source>
</evidence>
<feature type="domain" description="PAS" evidence="21">
    <location>
        <begin position="152"/>
        <end position="222"/>
    </location>
</feature>
<dbReference type="Pfam" id="PF13426">
    <property type="entry name" value="PAS_9"/>
    <property type="match status" value="1"/>
</dbReference>
<feature type="domain" description="PAS" evidence="21">
    <location>
        <begin position="278"/>
        <end position="349"/>
    </location>
</feature>
<evidence type="ECO:0000256" key="9">
    <source>
        <dbReference type="ARBA" id="ARBA00022777"/>
    </source>
</evidence>
<dbReference type="EMBL" id="CP036316">
    <property type="protein sequence ID" value="QDT65097.1"/>
    <property type="molecule type" value="Genomic_DNA"/>
</dbReference>
<feature type="compositionally biased region" description="Basic and acidic residues" evidence="18">
    <location>
        <begin position="1087"/>
        <end position="1098"/>
    </location>
</feature>
<dbReference type="Pfam" id="PF01627">
    <property type="entry name" value="Hpt"/>
    <property type="match status" value="1"/>
</dbReference>
<dbReference type="RefSeq" id="WP_145262819.1">
    <property type="nucleotide sequence ID" value="NZ_CP036316.1"/>
</dbReference>
<feature type="modified residue" description="4-aspartylphosphate" evidence="17">
    <location>
        <position position="997"/>
    </location>
</feature>
<proteinExistence type="predicted"/>
<dbReference type="PROSITE" id="PS50110">
    <property type="entry name" value="RESPONSE_REGULATORY"/>
    <property type="match status" value="1"/>
</dbReference>
<keyword evidence="4" id="KW-1003">Cell membrane</keyword>
<dbReference type="NCBIfam" id="TIGR00229">
    <property type="entry name" value="sensory_box"/>
    <property type="match status" value="3"/>
</dbReference>
<evidence type="ECO:0000313" key="25">
    <source>
        <dbReference type="Proteomes" id="UP000319976"/>
    </source>
</evidence>
<evidence type="ECO:0000256" key="7">
    <source>
        <dbReference type="ARBA" id="ARBA00022692"/>
    </source>
</evidence>
<evidence type="ECO:0000256" key="6">
    <source>
        <dbReference type="ARBA" id="ARBA00022679"/>
    </source>
</evidence>
<evidence type="ECO:0000256" key="18">
    <source>
        <dbReference type="SAM" id="MobiDB-lite"/>
    </source>
</evidence>
<dbReference type="CDD" id="cd00130">
    <property type="entry name" value="PAS"/>
    <property type="match status" value="3"/>
</dbReference>
<dbReference type="InterPro" id="IPR003594">
    <property type="entry name" value="HATPase_dom"/>
</dbReference>
<evidence type="ECO:0000256" key="8">
    <source>
        <dbReference type="ARBA" id="ARBA00022741"/>
    </source>
</evidence>
<dbReference type="InterPro" id="IPR013767">
    <property type="entry name" value="PAS_fold"/>
</dbReference>
<dbReference type="FunFam" id="3.30.565.10:FF:000010">
    <property type="entry name" value="Sensor histidine kinase RcsC"/>
    <property type="match status" value="1"/>
</dbReference>
<dbReference type="InterPro" id="IPR011006">
    <property type="entry name" value="CheY-like_superfamily"/>
</dbReference>
<dbReference type="GO" id="GO:0006355">
    <property type="term" value="P:regulation of DNA-templated transcription"/>
    <property type="evidence" value="ECO:0007669"/>
    <property type="project" value="InterPro"/>
</dbReference>
<dbReference type="Gene3D" id="3.40.50.2300">
    <property type="match status" value="1"/>
</dbReference>
<reference evidence="24 25" key="1">
    <citation type="submission" date="2019-02" db="EMBL/GenBank/DDBJ databases">
        <title>Deep-cultivation of Planctomycetes and their phenomic and genomic characterization uncovers novel biology.</title>
        <authorList>
            <person name="Wiegand S."/>
            <person name="Jogler M."/>
            <person name="Boedeker C."/>
            <person name="Pinto D."/>
            <person name="Vollmers J."/>
            <person name="Rivas-Marin E."/>
            <person name="Kohn T."/>
            <person name="Peeters S.H."/>
            <person name="Heuer A."/>
            <person name="Rast P."/>
            <person name="Oberbeckmann S."/>
            <person name="Bunk B."/>
            <person name="Jeske O."/>
            <person name="Meyerdierks A."/>
            <person name="Storesund J.E."/>
            <person name="Kallscheuer N."/>
            <person name="Luecker S."/>
            <person name="Lage O.M."/>
            <person name="Pohl T."/>
            <person name="Merkel B.J."/>
            <person name="Hornburger P."/>
            <person name="Mueller R.-W."/>
            <person name="Bruemmer F."/>
            <person name="Labrenz M."/>
            <person name="Spormann A.M."/>
            <person name="Op den Camp H."/>
            <person name="Overmann J."/>
            <person name="Amann R."/>
            <person name="Jetten M.S.M."/>
            <person name="Mascher T."/>
            <person name="Medema M.H."/>
            <person name="Devos D.P."/>
            <person name="Kaster A.-K."/>
            <person name="Ovreas L."/>
            <person name="Rohde M."/>
            <person name="Galperin M.Y."/>
            <person name="Jogler C."/>
        </authorList>
    </citation>
    <scope>NUCLEOTIDE SEQUENCE [LARGE SCALE GENOMIC DNA]</scope>
    <source>
        <strain evidence="24 25">V22</strain>
    </source>
</reference>
<feature type="region of interest" description="Disordered" evidence="18">
    <location>
        <begin position="1074"/>
        <end position="1102"/>
    </location>
</feature>
<evidence type="ECO:0000259" key="20">
    <source>
        <dbReference type="PROSITE" id="PS50110"/>
    </source>
</evidence>
<evidence type="ECO:0000256" key="11">
    <source>
        <dbReference type="ARBA" id="ARBA00022989"/>
    </source>
</evidence>
<dbReference type="InterPro" id="IPR036890">
    <property type="entry name" value="HATPase_C_sf"/>
</dbReference>
<comment type="subcellular location">
    <subcellularLocation>
        <location evidence="2">Cell membrane</location>
        <topology evidence="2">Multi-pass membrane protein</topology>
    </subcellularLocation>
</comment>
<dbReference type="PANTHER" id="PTHR45339">
    <property type="entry name" value="HYBRID SIGNAL TRANSDUCTION HISTIDINE KINASE J"/>
    <property type="match status" value="1"/>
</dbReference>
<evidence type="ECO:0000256" key="5">
    <source>
        <dbReference type="ARBA" id="ARBA00022553"/>
    </source>
</evidence>
<organism evidence="24 25">
    <name type="scientific">Calycomorphotria hydatis</name>
    <dbReference type="NCBI Taxonomy" id="2528027"/>
    <lineage>
        <taxon>Bacteria</taxon>
        <taxon>Pseudomonadati</taxon>
        <taxon>Planctomycetota</taxon>
        <taxon>Planctomycetia</taxon>
        <taxon>Planctomycetales</taxon>
        <taxon>Planctomycetaceae</taxon>
        <taxon>Calycomorphotria</taxon>
    </lineage>
</organism>
<dbReference type="GO" id="GO:0005886">
    <property type="term" value="C:plasma membrane"/>
    <property type="evidence" value="ECO:0007669"/>
    <property type="project" value="UniProtKB-SubCell"/>
</dbReference>
<keyword evidence="6 24" id="KW-0808">Transferase</keyword>
<comment type="catalytic activity">
    <reaction evidence="1">
        <text>ATP + protein L-histidine = ADP + protein N-phospho-L-histidine.</text>
        <dbReference type="EC" id="2.7.13.3"/>
    </reaction>
</comment>
<protein>
    <recommendedName>
        <fullName evidence="15">Sensory/regulatory protein RpfC</fullName>
        <ecNumber evidence="3">2.7.13.3</ecNumber>
    </recommendedName>
</protein>
<dbReference type="Pfam" id="PF00989">
    <property type="entry name" value="PAS"/>
    <property type="match status" value="1"/>
</dbReference>
<dbReference type="GO" id="GO:0005524">
    <property type="term" value="F:ATP binding"/>
    <property type="evidence" value="ECO:0007669"/>
    <property type="project" value="UniProtKB-KW"/>
</dbReference>
<dbReference type="InterPro" id="IPR004358">
    <property type="entry name" value="Sig_transdc_His_kin-like_C"/>
</dbReference>
<evidence type="ECO:0000259" key="19">
    <source>
        <dbReference type="PROSITE" id="PS50109"/>
    </source>
</evidence>
<evidence type="ECO:0000256" key="1">
    <source>
        <dbReference type="ARBA" id="ARBA00000085"/>
    </source>
</evidence>
<evidence type="ECO:0000256" key="17">
    <source>
        <dbReference type="PROSITE-ProRule" id="PRU00169"/>
    </source>
</evidence>
<dbReference type="SUPFAM" id="SSF52172">
    <property type="entry name" value="CheY-like"/>
    <property type="match status" value="1"/>
</dbReference>
<dbReference type="InterPro" id="IPR001789">
    <property type="entry name" value="Sig_transdc_resp-reg_receiver"/>
</dbReference>
<feature type="domain" description="PAS" evidence="21">
    <location>
        <begin position="407"/>
        <end position="449"/>
    </location>
</feature>
<dbReference type="SMART" id="SM00073">
    <property type="entry name" value="HPT"/>
    <property type="match status" value="1"/>
</dbReference>
<dbReference type="FunFam" id="1.10.287.130:FF:000002">
    <property type="entry name" value="Two-component osmosensing histidine kinase"/>
    <property type="match status" value="1"/>
</dbReference>
<dbReference type="InterPro" id="IPR000700">
    <property type="entry name" value="PAS-assoc_C"/>
</dbReference>
<dbReference type="InterPro" id="IPR036641">
    <property type="entry name" value="HPT_dom_sf"/>
</dbReference>
<feature type="modified residue" description="Phosphohistidine" evidence="16">
    <location>
        <position position="1160"/>
    </location>
</feature>
<dbReference type="KEGG" id="chya:V22_23430"/>
<evidence type="ECO:0000313" key="24">
    <source>
        <dbReference type="EMBL" id="QDT65097.1"/>
    </source>
</evidence>
<dbReference type="AlphaFoldDB" id="A0A517T9P9"/>
<sequence>MATQRHSKLVTTRPDLAALRPLVASTPLPALILDEYGTIVVANQAVIEFFKILNGASSTSPGDQGNLTGTALAKLLPSVDDEHLQTCIDELSEGDQESIILEITWKSDDNKTHLIDMGVALMPQYTRQPNLYFCTFHRREVSTVTEPSGRASADRYRSLVEELPLNVFFKDVDGRFMFANKRCCRMMHTKLDDLIGLTDFDLMPPTLAKKYWADDQRVLETGKTIEVVEEYSEPGEDRIFIQTLKAPLKDENDEIIGIQGFFWDVSHRVRSERAVQVAETRHRAILEAALDPIVTLDTTGAIVEVNSAAETAFGHSAKELIGNKAKDVLVTSRARERFEKTLRAMHNEEQDSALGGRTEMRMLRKSGRSFIAEIAMRRVVLQSGNLLTLFIRDISRRKQAKQALQESNARFRRLVDSDIIGITIIHLDGRILEANRVLLDMLGYTRKDVEAGKLRWDKLTPKQYAKDDREALTRVRREGQNAPREKEYLHADGHRVPILIGELMLDARKQTCMCFVIDIAQQKETEAALQAAKDTADAANEAKSAFLANISHEIRTPMNAIIGTSDLMAETSLDHIQSDYLQVVSQSAESLLSLINSLLDFSKIEAGHFELEPAEFELRELIAGTMRSLVTDAHVKGVELVSFVDRRIPSRLIADSVRLRQVILNLVTNAVKFTSSGQIALRVDILQGSQQNVRLRFSVRDTGIGMPAEQIERVFEPFEQADNSSTRRYGGTGLGLSICRRLVNLMGSEIYCQSVMGEGTEFHFKVDLKAARQIDTYTSRLRRRSIEVFSHNSDQLNSLEEQLSLWGMKVETRRVDSMDMPALERSISGEASSDSSKKKTNGKSQASLFKPDIQLVDIPLGNDRKTAPLIERLVARQLDTPTILLVSPQHPVLQKLRLTEDPSCTVITKPINPSDLHDTMLAMLDGDLAPSKRITEPIRQATSSRVLNVLLAEDSYYNQRLIHGIFERIPHNLEIVGTGSAAVERSARESFDIILMDVQMPELDGIEATKRIREREARVGEHIPIIALTAQAMAGDRERCLEAGMDAYLSKPIRYRELTRVLDEFVDGVALPNAKKYDSTDSEPSETSEKRSADETKTSKTSAEIAHPDYWTVLLDQLGGDKNLARSLVSAFLQESKALLKKIEGNLAEKDYESLRKSLHTLKGAASSFGPSPCQELTSRAEQQLRISGENADPEEIEQVVQATLDLGDVLRQSISRT</sequence>
<feature type="region of interest" description="Disordered" evidence="18">
    <location>
        <begin position="826"/>
        <end position="845"/>
    </location>
</feature>